<protein>
    <submittedName>
        <fullName evidence="2">Uncharacterized protein</fullName>
    </submittedName>
</protein>
<organism evidence="2 3">
    <name type="scientific">Westerdykella ornata</name>
    <dbReference type="NCBI Taxonomy" id="318751"/>
    <lineage>
        <taxon>Eukaryota</taxon>
        <taxon>Fungi</taxon>
        <taxon>Dikarya</taxon>
        <taxon>Ascomycota</taxon>
        <taxon>Pezizomycotina</taxon>
        <taxon>Dothideomycetes</taxon>
        <taxon>Pleosporomycetidae</taxon>
        <taxon>Pleosporales</taxon>
        <taxon>Sporormiaceae</taxon>
        <taxon>Westerdykella</taxon>
    </lineage>
</organism>
<accession>A0A6A6JAU9</accession>
<sequence>MPHQIHVEEDVQTFFSALGRGYHKKFRSPNTFSADAPLRRAAGADVPRIAPENPRTYQRAGHLGRTSSADVILRGAYAGCMLLFPKLPWKGFVSAIQQERTKISAQDRIPSSVGNADEMSSALQGKPKGKARSQKVPGSHTWPLSITKTAERTDLLWIIMSFCVFSPENVALAPVLQPNFRTTVGQAI</sequence>
<dbReference type="EMBL" id="ML986510">
    <property type="protein sequence ID" value="KAF2273405.1"/>
    <property type="molecule type" value="Genomic_DNA"/>
</dbReference>
<feature type="region of interest" description="Disordered" evidence="1">
    <location>
        <begin position="104"/>
        <end position="142"/>
    </location>
</feature>
<keyword evidence="3" id="KW-1185">Reference proteome</keyword>
<evidence type="ECO:0000313" key="2">
    <source>
        <dbReference type="EMBL" id="KAF2273405.1"/>
    </source>
</evidence>
<evidence type="ECO:0000256" key="1">
    <source>
        <dbReference type="SAM" id="MobiDB-lite"/>
    </source>
</evidence>
<dbReference type="AlphaFoldDB" id="A0A6A6JAU9"/>
<dbReference type="Proteomes" id="UP000800097">
    <property type="component" value="Unassembled WGS sequence"/>
</dbReference>
<dbReference type="RefSeq" id="XP_033650944.1">
    <property type="nucleotide sequence ID" value="XM_033793297.1"/>
</dbReference>
<name>A0A6A6JAU9_WESOR</name>
<gene>
    <name evidence="2" type="ORF">EI97DRAFT_156444</name>
</gene>
<proteinExistence type="predicted"/>
<reference evidence="2" key="1">
    <citation type="journal article" date="2020" name="Stud. Mycol.">
        <title>101 Dothideomycetes genomes: a test case for predicting lifestyles and emergence of pathogens.</title>
        <authorList>
            <person name="Haridas S."/>
            <person name="Albert R."/>
            <person name="Binder M."/>
            <person name="Bloem J."/>
            <person name="Labutti K."/>
            <person name="Salamov A."/>
            <person name="Andreopoulos B."/>
            <person name="Baker S."/>
            <person name="Barry K."/>
            <person name="Bills G."/>
            <person name="Bluhm B."/>
            <person name="Cannon C."/>
            <person name="Castanera R."/>
            <person name="Culley D."/>
            <person name="Daum C."/>
            <person name="Ezra D."/>
            <person name="Gonzalez J."/>
            <person name="Henrissat B."/>
            <person name="Kuo A."/>
            <person name="Liang C."/>
            <person name="Lipzen A."/>
            <person name="Lutzoni F."/>
            <person name="Magnuson J."/>
            <person name="Mondo S."/>
            <person name="Nolan M."/>
            <person name="Ohm R."/>
            <person name="Pangilinan J."/>
            <person name="Park H.-J."/>
            <person name="Ramirez L."/>
            <person name="Alfaro M."/>
            <person name="Sun H."/>
            <person name="Tritt A."/>
            <person name="Yoshinaga Y."/>
            <person name="Zwiers L.-H."/>
            <person name="Turgeon B."/>
            <person name="Goodwin S."/>
            <person name="Spatafora J."/>
            <person name="Crous P."/>
            <person name="Grigoriev I."/>
        </authorList>
    </citation>
    <scope>NUCLEOTIDE SEQUENCE</scope>
    <source>
        <strain evidence="2">CBS 379.55</strain>
    </source>
</reference>
<evidence type="ECO:0000313" key="3">
    <source>
        <dbReference type="Proteomes" id="UP000800097"/>
    </source>
</evidence>
<dbReference type="GeneID" id="54546472"/>